<dbReference type="RefSeq" id="WP_025250628.1">
    <property type="nucleotide sequence ID" value="NZ_CP006934.1"/>
</dbReference>
<organism evidence="2 3">
    <name type="scientific">Spiroplasma sabaudiense Ar-1343</name>
    <dbReference type="NCBI Taxonomy" id="1276257"/>
    <lineage>
        <taxon>Bacteria</taxon>
        <taxon>Bacillati</taxon>
        <taxon>Mycoplasmatota</taxon>
        <taxon>Mollicutes</taxon>
        <taxon>Entomoplasmatales</taxon>
        <taxon>Spiroplasmataceae</taxon>
        <taxon>Spiroplasma</taxon>
    </lineage>
</organism>
<dbReference type="HOGENOM" id="CLU_1460415_0_0_14"/>
<dbReference type="OrthoDB" id="389612at2"/>
<reference evidence="2 3" key="1">
    <citation type="journal article" date="2014" name="Genome Biol. Evol.">
        <title>Molecular evolution of the substrate utilization strategies and putative virulence factors in mosquito-associated Spiroplasma species.</title>
        <authorList>
            <person name="Chang T.H."/>
            <person name="Lo W.S."/>
            <person name="Ku C."/>
            <person name="Chen L.L."/>
            <person name="Kuo C.H."/>
        </authorList>
    </citation>
    <scope>NUCLEOTIDE SEQUENCE [LARGE SCALE GENOMIC DNA]</scope>
    <source>
        <strain evidence="2">Ar-1343</strain>
    </source>
</reference>
<dbReference type="Proteomes" id="UP000019265">
    <property type="component" value="Chromosome"/>
</dbReference>
<accession>W6A8J0</accession>
<evidence type="ECO:0000313" key="2">
    <source>
        <dbReference type="EMBL" id="AHI53488.1"/>
    </source>
</evidence>
<keyword evidence="1" id="KW-0812">Transmembrane</keyword>
<proteinExistence type="predicted"/>
<feature type="transmembrane region" description="Helical" evidence="1">
    <location>
        <begin position="14"/>
        <end position="37"/>
    </location>
</feature>
<feature type="transmembrane region" description="Helical" evidence="1">
    <location>
        <begin position="132"/>
        <end position="158"/>
    </location>
</feature>
<protein>
    <recommendedName>
        <fullName evidence="4">Transmembrane protein</fullName>
    </recommendedName>
</protein>
<feature type="transmembrane region" description="Helical" evidence="1">
    <location>
        <begin position="97"/>
        <end position="120"/>
    </location>
</feature>
<sequence length="189" mass="21512">MEIQKFRKITKKPVLWIGAINAFILIMALTIILNINFSLITKITLTSQFVLDLIIINSVIGILNFGKTSISFLYESHFEVNTENNQAKSVEFKTSKYCHVLAITISIVSFFIIVASTSIAKGFNIQDSFRVAWAPALILGSINISLLYLNFFMTTYLLNSSEEIKKSALKWRIEFQTNIKKDTKEQTEN</sequence>
<gene>
    <name evidence="2" type="ORF">SSABA_v1c00760</name>
</gene>
<keyword evidence="1" id="KW-1133">Transmembrane helix</keyword>
<dbReference type="AlphaFoldDB" id="W6A8J0"/>
<evidence type="ECO:0008006" key="4">
    <source>
        <dbReference type="Google" id="ProtNLM"/>
    </source>
</evidence>
<dbReference type="KEGG" id="ssab:SSABA_v1c00760"/>
<feature type="transmembrane region" description="Helical" evidence="1">
    <location>
        <begin position="49"/>
        <end position="66"/>
    </location>
</feature>
<evidence type="ECO:0000313" key="3">
    <source>
        <dbReference type="Proteomes" id="UP000019265"/>
    </source>
</evidence>
<dbReference type="EMBL" id="CP006934">
    <property type="protein sequence ID" value="AHI53488.1"/>
    <property type="molecule type" value="Genomic_DNA"/>
</dbReference>
<keyword evidence="3" id="KW-1185">Reference proteome</keyword>
<keyword evidence="1" id="KW-0472">Membrane</keyword>
<evidence type="ECO:0000256" key="1">
    <source>
        <dbReference type="SAM" id="Phobius"/>
    </source>
</evidence>
<dbReference type="PATRIC" id="fig|1276257.3.peg.78"/>
<name>W6A8J0_9MOLU</name>